<accession>A0A2N9H227</accession>
<evidence type="ECO:0000313" key="1">
    <source>
        <dbReference type="EMBL" id="SPD05669.1"/>
    </source>
</evidence>
<dbReference type="AlphaFoldDB" id="A0A2N9H227"/>
<gene>
    <name evidence="1" type="ORF">FSB_LOCUS33551</name>
</gene>
<proteinExistence type="predicted"/>
<sequence>MPRPPPSSPTPCRPPPPHVLQGFTQTTTTTTPFMAPYRASRFCSPNLSSTRHRMGFPDLVPLVTPPHHGTVGFLFCFLTLSFHGGWIDQVLGGWDFFGRNVEVKVDTVFEKMTEVLAVDGVGVEVAERVLIEK</sequence>
<organism evidence="1">
    <name type="scientific">Fagus sylvatica</name>
    <name type="common">Beechnut</name>
    <dbReference type="NCBI Taxonomy" id="28930"/>
    <lineage>
        <taxon>Eukaryota</taxon>
        <taxon>Viridiplantae</taxon>
        <taxon>Streptophyta</taxon>
        <taxon>Embryophyta</taxon>
        <taxon>Tracheophyta</taxon>
        <taxon>Spermatophyta</taxon>
        <taxon>Magnoliopsida</taxon>
        <taxon>eudicotyledons</taxon>
        <taxon>Gunneridae</taxon>
        <taxon>Pentapetalae</taxon>
        <taxon>rosids</taxon>
        <taxon>fabids</taxon>
        <taxon>Fagales</taxon>
        <taxon>Fagaceae</taxon>
        <taxon>Fagus</taxon>
    </lineage>
</organism>
<dbReference type="EMBL" id="OIVN01002688">
    <property type="protein sequence ID" value="SPD05669.1"/>
    <property type="molecule type" value="Genomic_DNA"/>
</dbReference>
<reference evidence="1" key="1">
    <citation type="submission" date="2018-02" db="EMBL/GenBank/DDBJ databases">
        <authorList>
            <person name="Cohen D.B."/>
            <person name="Kent A.D."/>
        </authorList>
    </citation>
    <scope>NUCLEOTIDE SEQUENCE</scope>
</reference>
<name>A0A2N9H227_FAGSY</name>
<protein>
    <submittedName>
        <fullName evidence="1">Uncharacterized protein</fullName>
    </submittedName>
</protein>